<reference evidence="3" key="1">
    <citation type="submission" date="2020-06" db="EMBL/GenBank/DDBJ databases">
        <title>Draft genome of Bugula neritina, a colonial animal packing powerful symbionts and potential medicines.</title>
        <authorList>
            <person name="Rayko M."/>
        </authorList>
    </citation>
    <scope>NUCLEOTIDE SEQUENCE [LARGE SCALE GENOMIC DNA]</scope>
    <source>
        <strain evidence="3">Kwan_BN1</strain>
    </source>
</reference>
<organism evidence="3 4">
    <name type="scientific">Bugula neritina</name>
    <name type="common">Brown bryozoan</name>
    <name type="synonym">Sertularia neritina</name>
    <dbReference type="NCBI Taxonomy" id="10212"/>
    <lineage>
        <taxon>Eukaryota</taxon>
        <taxon>Metazoa</taxon>
        <taxon>Spiralia</taxon>
        <taxon>Lophotrochozoa</taxon>
        <taxon>Bryozoa</taxon>
        <taxon>Gymnolaemata</taxon>
        <taxon>Cheilostomatida</taxon>
        <taxon>Flustrina</taxon>
        <taxon>Buguloidea</taxon>
        <taxon>Bugulidae</taxon>
        <taxon>Bugula</taxon>
    </lineage>
</organism>
<name>A0A7J7JQ42_BUGNE</name>
<proteinExistence type="predicted"/>
<dbReference type="SMART" id="SM00504">
    <property type="entry name" value="Ubox"/>
    <property type="match status" value="1"/>
</dbReference>
<evidence type="ECO:0000313" key="4">
    <source>
        <dbReference type="Proteomes" id="UP000593567"/>
    </source>
</evidence>
<dbReference type="InterPro" id="IPR052085">
    <property type="entry name" value="WD-SAM-U-box"/>
</dbReference>
<accession>A0A7J7JQ42</accession>
<dbReference type="EMBL" id="VXIV02002073">
    <property type="protein sequence ID" value="KAF6027546.1"/>
    <property type="molecule type" value="Genomic_DNA"/>
</dbReference>
<dbReference type="SUPFAM" id="SSF57850">
    <property type="entry name" value="RING/U-box"/>
    <property type="match status" value="1"/>
</dbReference>
<dbReference type="GO" id="GO:0004842">
    <property type="term" value="F:ubiquitin-protein transferase activity"/>
    <property type="evidence" value="ECO:0007669"/>
    <property type="project" value="InterPro"/>
</dbReference>
<feature type="domain" description="U-box" evidence="2">
    <location>
        <begin position="166"/>
        <end position="236"/>
    </location>
</feature>
<dbReference type="Gene3D" id="1.10.150.50">
    <property type="entry name" value="Transcription Factor, Ets-1"/>
    <property type="match status" value="1"/>
</dbReference>
<gene>
    <name evidence="3" type="ORF">EB796_014150</name>
</gene>
<dbReference type="InterPro" id="IPR003613">
    <property type="entry name" value="Ubox_domain"/>
</dbReference>
<dbReference type="InterPro" id="IPR013083">
    <property type="entry name" value="Znf_RING/FYVE/PHD"/>
</dbReference>
<dbReference type="AlphaFoldDB" id="A0A7J7JQ42"/>
<dbReference type="InterPro" id="IPR013761">
    <property type="entry name" value="SAM/pointed_sf"/>
</dbReference>
<sequence length="236" mass="25707">MLTLYSTMSCISFTACSTTAINNNKDLLPWQLPTALTYHYIEANVTPNLIQLDQPANQQTDTPSASQSAVTVSHGTSRPLAPAANLTTWSVEDVCHWLSSLGLSKHTGSFRQHDIDGSELQHLTKEVLETEIGVGAYGARNKIMRALDQLLTQSSAVGDGVTPTRDTVHEFTCPITHEIMKEPVVASDGYSYEKSAMLSWMAAGKTSSPMTNATLTANTLLPNYNLKILIQKHLQS</sequence>
<dbReference type="OrthoDB" id="10064100at2759"/>
<dbReference type="GO" id="GO:0016567">
    <property type="term" value="P:protein ubiquitination"/>
    <property type="evidence" value="ECO:0007669"/>
    <property type="project" value="InterPro"/>
</dbReference>
<dbReference type="PANTHER" id="PTHR46573">
    <property type="entry name" value="WD REPEAT, SAM AND U-BOX DOMAIN-CONTAINING PROTEIN 1"/>
    <property type="match status" value="1"/>
</dbReference>
<dbReference type="Pfam" id="PF04564">
    <property type="entry name" value="U-box"/>
    <property type="match status" value="1"/>
</dbReference>
<protein>
    <submittedName>
        <fullName evidence="3">WDSUB1</fullName>
    </submittedName>
</protein>
<dbReference type="PROSITE" id="PS51698">
    <property type="entry name" value="U_BOX"/>
    <property type="match status" value="1"/>
</dbReference>
<dbReference type="SMART" id="SM00454">
    <property type="entry name" value="SAM"/>
    <property type="match status" value="1"/>
</dbReference>
<dbReference type="Gene3D" id="3.30.40.10">
    <property type="entry name" value="Zinc/RING finger domain, C3HC4 (zinc finger)"/>
    <property type="match status" value="1"/>
</dbReference>
<keyword evidence="4" id="KW-1185">Reference proteome</keyword>
<dbReference type="Pfam" id="PF00536">
    <property type="entry name" value="SAM_1"/>
    <property type="match status" value="1"/>
</dbReference>
<evidence type="ECO:0000259" key="1">
    <source>
        <dbReference type="PROSITE" id="PS50105"/>
    </source>
</evidence>
<dbReference type="CDD" id="cd16655">
    <property type="entry name" value="RING-Ubox_WDSUB1-like"/>
    <property type="match status" value="1"/>
</dbReference>
<evidence type="ECO:0000313" key="3">
    <source>
        <dbReference type="EMBL" id="KAF6027546.1"/>
    </source>
</evidence>
<evidence type="ECO:0000259" key="2">
    <source>
        <dbReference type="PROSITE" id="PS51698"/>
    </source>
</evidence>
<dbReference type="PANTHER" id="PTHR46573:SF1">
    <property type="entry name" value="WD REPEAT, SAM AND U-BOX DOMAIN-CONTAINING PROTEIN 1"/>
    <property type="match status" value="1"/>
</dbReference>
<feature type="domain" description="SAM" evidence="1">
    <location>
        <begin position="89"/>
        <end position="153"/>
    </location>
</feature>
<dbReference type="SUPFAM" id="SSF47769">
    <property type="entry name" value="SAM/Pointed domain"/>
    <property type="match status" value="1"/>
</dbReference>
<dbReference type="PROSITE" id="PS50105">
    <property type="entry name" value="SAM_DOMAIN"/>
    <property type="match status" value="1"/>
</dbReference>
<comment type="caution">
    <text evidence="3">The sequence shown here is derived from an EMBL/GenBank/DDBJ whole genome shotgun (WGS) entry which is preliminary data.</text>
</comment>
<dbReference type="Proteomes" id="UP000593567">
    <property type="component" value="Unassembled WGS sequence"/>
</dbReference>
<dbReference type="InterPro" id="IPR001660">
    <property type="entry name" value="SAM"/>
</dbReference>